<organism evidence="2 3">
    <name type="scientific">Acanthoscelides obtectus</name>
    <name type="common">Bean weevil</name>
    <name type="synonym">Bruchus obtectus</name>
    <dbReference type="NCBI Taxonomy" id="200917"/>
    <lineage>
        <taxon>Eukaryota</taxon>
        <taxon>Metazoa</taxon>
        <taxon>Ecdysozoa</taxon>
        <taxon>Arthropoda</taxon>
        <taxon>Hexapoda</taxon>
        <taxon>Insecta</taxon>
        <taxon>Pterygota</taxon>
        <taxon>Neoptera</taxon>
        <taxon>Endopterygota</taxon>
        <taxon>Coleoptera</taxon>
        <taxon>Polyphaga</taxon>
        <taxon>Cucujiformia</taxon>
        <taxon>Chrysomeloidea</taxon>
        <taxon>Chrysomelidae</taxon>
        <taxon>Bruchinae</taxon>
        <taxon>Bruchini</taxon>
        <taxon>Acanthoscelides</taxon>
    </lineage>
</organism>
<evidence type="ECO:0000313" key="3">
    <source>
        <dbReference type="Proteomes" id="UP001152888"/>
    </source>
</evidence>
<name>A0A9P0PA56_ACAOB</name>
<comment type="caution">
    <text evidence="2">The sequence shown here is derived from an EMBL/GenBank/DDBJ whole genome shotgun (WGS) entry which is preliminary data.</text>
</comment>
<feature type="compositionally biased region" description="Basic and acidic residues" evidence="1">
    <location>
        <begin position="1"/>
        <end position="18"/>
    </location>
</feature>
<dbReference type="Proteomes" id="UP001152888">
    <property type="component" value="Unassembled WGS sequence"/>
</dbReference>
<gene>
    <name evidence="2" type="ORF">ACAOBT_LOCUS11423</name>
</gene>
<reference evidence="2" key="1">
    <citation type="submission" date="2022-03" db="EMBL/GenBank/DDBJ databases">
        <authorList>
            <person name="Sayadi A."/>
        </authorList>
    </citation>
    <scope>NUCLEOTIDE SEQUENCE</scope>
</reference>
<evidence type="ECO:0000313" key="2">
    <source>
        <dbReference type="EMBL" id="CAH1975050.1"/>
    </source>
</evidence>
<proteinExistence type="predicted"/>
<sequence>MDELKKPTDGKNDNEKSSKRGKGGSTLVLLQGIRKLAMPSRSFSDETQNPAFIDVNANLTNISTNNS</sequence>
<keyword evidence="3" id="KW-1185">Reference proteome</keyword>
<dbReference type="EMBL" id="CAKOFQ010006832">
    <property type="protein sequence ID" value="CAH1975050.1"/>
    <property type="molecule type" value="Genomic_DNA"/>
</dbReference>
<evidence type="ECO:0000256" key="1">
    <source>
        <dbReference type="SAM" id="MobiDB-lite"/>
    </source>
</evidence>
<accession>A0A9P0PA56</accession>
<protein>
    <submittedName>
        <fullName evidence="2">Uncharacterized protein</fullName>
    </submittedName>
</protein>
<feature type="region of interest" description="Disordered" evidence="1">
    <location>
        <begin position="1"/>
        <end position="26"/>
    </location>
</feature>
<dbReference type="AlphaFoldDB" id="A0A9P0PA56"/>